<comment type="caution">
    <text evidence="14">The sequence shown here is derived from an EMBL/GenBank/DDBJ whole genome shotgun (WGS) entry which is preliminary data.</text>
</comment>
<evidence type="ECO:0000313" key="14">
    <source>
        <dbReference type="EMBL" id="KEA62999.1"/>
    </source>
</evidence>
<keyword evidence="7 12" id="KW-1133">Transmembrane helix</keyword>
<dbReference type="Gene3D" id="6.10.140.1330">
    <property type="match status" value="1"/>
</dbReference>
<dbReference type="GO" id="GO:0015385">
    <property type="term" value="F:sodium:proton antiporter activity"/>
    <property type="evidence" value="ECO:0007669"/>
    <property type="project" value="InterPro"/>
</dbReference>
<keyword evidence="10 12" id="KW-0472">Membrane</keyword>
<dbReference type="STRING" id="1232683.ADIMK_2523"/>
<dbReference type="PATRIC" id="fig|1232683.4.peg.2475"/>
<comment type="similarity">
    <text evidence="2">Belongs to the monovalent cation:proton antiporter 1 (CPA1) transporter (TC 2.A.36) family.</text>
</comment>
<dbReference type="GO" id="GO:0015386">
    <property type="term" value="F:potassium:proton antiporter activity"/>
    <property type="evidence" value="ECO:0007669"/>
    <property type="project" value="TreeGrafter"/>
</dbReference>
<evidence type="ECO:0000256" key="9">
    <source>
        <dbReference type="ARBA" id="ARBA00023065"/>
    </source>
</evidence>
<feature type="transmembrane region" description="Helical" evidence="12">
    <location>
        <begin position="324"/>
        <end position="347"/>
    </location>
</feature>
<dbReference type="GO" id="GO:0098719">
    <property type="term" value="P:sodium ion import across plasma membrane"/>
    <property type="evidence" value="ECO:0007669"/>
    <property type="project" value="TreeGrafter"/>
</dbReference>
<feature type="domain" description="Cation/H+ exchanger transmembrane" evidence="13">
    <location>
        <begin position="31"/>
        <end position="419"/>
    </location>
</feature>
<keyword evidence="15" id="KW-1185">Reference proteome</keyword>
<feature type="transmembrane region" description="Helical" evidence="12">
    <location>
        <begin position="100"/>
        <end position="122"/>
    </location>
</feature>
<dbReference type="PANTHER" id="PTHR10110:SF195">
    <property type="entry name" value="NA(+)_H(+) ANTIPORTER NHAS2"/>
    <property type="match status" value="1"/>
</dbReference>
<feature type="transmembrane region" description="Helical" evidence="12">
    <location>
        <begin position="6"/>
        <end position="24"/>
    </location>
</feature>
<accession>A0A081FWU4</accession>
<keyword evidence="4" id="KW-0050">Antiport</keyword>
<evidence type="ECO:0000313" key="15">
    <source>
        <dbReference type="Proteomes" id="UP000028252"/>
    </source>
</evidence>
<evidence type="ECO:0000256" key="12">
    <source>
        <dbReference type="SAM" id="Phobius"/>
    </source>
</evidence>
<feature type="transmembrane region" description="Helical" evidence="12">
    <location>
        <begin position="256"/>
        <end position="277"/>
    </location>
</feature>
<name>A0A081FWU4_9GAMM</name>
<dbReference type="OrthoDB" id="9774146at2"/>
<evidence type="ECO:0000256" key="11">
    <source>
        <dbReference type="ARBA" id="ARBA00023201"/>
    </source>
</evidence>
<feature type="transmembrane region" description="Helical" evidence="12">
    <location>
        <begin position="233"/>
        <end position="250"/>
    </location>
</feature>
<feature type="transmembrane region" description="Helical" evidence="12">
    <location>
        <begin position="368"/>
        <end position="387"/>
    </location>
</feature>
<organism evidence="14 15">
    <name type="scientific">Marinobacterium lacunae</name>
    <dbReference type="NCBI Taxonomy" id="1232683"/>
    <lineage>
        <taxon>Bacteria</taxon>
        <taxon>Pseudomonadati</taxon>
        <taxon>Pseudomonadota</taxon>
        <taxon>Gammaproteobacteria</taxon>
        <taxon>Oceanospirillales</taxon>
        <taxon>Oceanospirillaceae</taxon>
        <taxon>Marinobacterium</taxon>
    </lineage>
</organism>
<feature type="transmembrane region" description="Helical" evidence="12">
    <location>
        <begin position="393"/>
        <end position="417"/>
    </location>
</feature>
<dbReference type="EMBL" id="JMQN01000040">
    <property type="protein sequence ID" value="KEA62999.1"/>
    <property type="molecule type" value="Genomic_DNA"/>
</dbReference>
<dbReference type="AlphaFoldDB" id="A0A081FWU4"/>
<evidence type="ECO:0000256" key="4">
    <source>
        <dbReference type="ARBA" id="ARBA00022449"/>
    </source>
</evidence>
<sequence length="440" mass="47470">MNAWYLLCFLSALAILIAFTNQYILRLQTTIAITTGSVVISLVLMLAVKLLDDETAKGITEVIGALDFNQLLLKGMLGFLLFAGALEIDLHALRKQRWEITVLVLFSTLASTFMVGYLSYWLLAALGWSVPLIYCLLFGALISPTDPIAVLAIIKQMRAPKGISIQVEGESLFNDGVGLVVFTTIFAVAFAGTDPTLSGVAELFLSDAVGGILFGFVLALFGHFLLCNSKDDAHLRLLITLTIPSAGYALANMMEISGALAMVVAGIFIGNVTRAKVANPDDPMGSYYVNSFWHATDSFLNALLFLLIGLMLVSMPVTLAEIGIGLLVVPLVLLARLVSVAIPFSVFRRYRRYDVNSVRILTWGGLRGGLALAMAASIPSGLVWVNGTDIHNLLLVITYTVVIFSIVVQGLTIAPLVRKSIEAARLERGAAHTIDLHSDH</sequence>
<comment type="subcellular location">
    <subcellularLocation>
        <location evidence="1">Cell membrane</location>
        <topology evidence="1">Multi-pass membrane protein</topology>
    </subcellularLocation>
</comment>
<proteinExistence type="inferred from homology"/>
<dbReference type="Proteomes" id="UP000028252">
    <property type="component" value="Unassembled WGS sequence"/>
</dbReference>
<keyword evidence="11" id="KW-0739">Sodium transport</keyword>
<keyword evidence="5" id="KW-1003">Cell membrane</keyword>
<dbReference type="eggNOG" id="COG0025">
    <property type="taxonomic scope" value="Bacteria"/>
</dbReference>
<gene>
    <name evidence="14" type="ORF">ADIMK_2523</name>
</gene>
<dbReference type="InterPro" id="IPR018422">
    <property type="entry name" value="Cation/H_exchanger_CPA1"/>
</dbReference>
<keyword evidence="3" id="KW-0813">Transport</keyword>
<evidence type="ECO:0000256" key="1">
    <source>
        <dbReference type="ARBA" id="ARBA00004651"/>
    </source>
</evidence>
<feature type="transmembrane region" description="Helical" evidence="12">
    <location>
        <begin position="31"/>
        <end position="51"/>
    </location>
</feature>
<dbReference type="PANTHER" id="PTHR10110">
    <property type="entry name" value="SODIUM/HYDROGEN EXCHANGER"/>
    <property type="match status" value="1"/>
</dbReference>
<dbReference type="Pfam" id="PF00999">
    <property type="entry name" value="Na_H_Exchanger"/>
    <property type="match status" value="1"/>
</dbReference>
<feature type="transmembrane region" description="Helical" evidence="12">
    <location>
        <begin position="203"/>
        <end position="226"/>
    </location>
</feature>
<evidence type="ECO:0000256" key="6">
    <source>
        <dbReference type="ARBA" id="ARBA00022692"/>
    </source>
</evidence>
<keyword evidence="6 12" id="KW-0812">Transmembrane</keyword>
<keyword evidence="9" id="KW-0406">Ion transport</keyword>
<evidence type="ECO:0000259" key="13">
    <source>
        <dbReference type="Pfam" id="PF00999"/>
    </source>
</evidence>
<evidence type="ECO:0000256" key="8">
    <source>
        <dbReference type="ARBA" id="ARBA00023053"/>
    </source>
</evidence>
<dbReference type="GO" id="GO:0005886">
    <property type="term" value="C:plasma membrane"/>
    <property type="evidence" value="ECO:0007669"/>
    <property type="project" value="UniProtKB-SubCell"/>
</dbReference>
<evidence type="ECO:0000256" key="7">
    <source>
        <dbReference type="ARBA" id="ARBA00022989"/>
    </source>
</evidence>
<feature type="transmembrane region" description="Helical" evidence="12">
    <location>
        <begin position="298"/>
        <end position="318"/>
    </location>
</feature>
<feature type="transmembrane region" description="Helical" evidence="12">
    <location>
        <begin position="128"/>
        <end position="151"/>
    </location>
</feature>
<protein>
    <submittedName>
        <fullName evidence="14">Na+/H+ antiporter NhaP</fullName>
    </submittedName>
</protein>
<dbReference type="GO" id="GO:0051453">
    <property type="term" value="P:regulation of intracellular pH"/>
    <property type="evidence" value="ECO:0007669"/>
    <property type="project" value="TreeGrafter"/>
</dbReference>
<dbReference type="InterPro" id="IPR006153">
    <property type="entry name" value="Cation/H_exchanger_TM"/>
</dbReference>
<evidence type="ECO:0000256" key="10">
    <source>
        <dbReference type="ARBA" id="ARBA00023136"/>
    </source>
</evidence>
<evidence type="ECO:0000256" key="5">
    <source>
        <dbReference type="ARBA" id="ARBA00022475"/>
    </source>
</evidence>
<evidence type="ECO:0000256" key="2">
    <source>
        <dbReference type="ARBA" id="ARBA00007367"/>
    </source>
</evidence>
<evidence type="ECO:0000256" key="3">
    <source>
        <dbReference type="ARBA" id="ARBA00022448"/>
    </source>
</evidence>
<reference evidence="14 15" key="1">
    <citation type="submission" date="2014-04" db="EMBL/GenBank/DDBJ databases">
        <title>Marinobacterium kochiensis sp. nov., isolated from sediment sample collected from Kochi backwaters in Kerala, India.</title>
        <authorList>
            <person name="Singh A."/>
            <person name="Pinnaka A.K."/>
        </authorList>
    </citation>
    <scope>NUCLEOTIDE SEQUENCE [LARGE SCALE GENOMIC DNA]</scope>
    <source>
        <strain evidence="14 15">AK27</strain>
    </source>
</reference>
<dbReference type="RefSeq" id="WP_051692919.1">
    <property type="nucleotide sequence ID" value="NZ_JMQN01000040.1"/>
</dbReference>
<keyword evidence="8" id="KW-0915">Sodium</keyword>
<feature type="transmembrane region" description="Helical" evidence="12">
    <location>
        <begin position="172"/>
        <end position="191"/>
    </location>
</feature>